<evidence type="ECO:0000256" key="1">
    <source>
        <dbReference type="ARBA" id="ARBA00022737"/>
    </source>
</evidence>
<dbReference type="InterPro" id="IPR004088">
    <property type="entry name" value="KH_dom_type_1"/>
</dbReference>
<evidence type="ECO:0000313" key="6">
    <source>
        <dbReference type="Proteomes" id="UP000626092"/>
    </source>
</evidence>
<reference evidence="5" key="1">
    <citation type="submission" date="2019-11" db="EMBL/GenBank/DDBJ databases">
        <authorList>
            <person name="Liu Y."/>
            <person name="Hou J."/>
            <person name="Li T.-Q."/>
            <person name="Guan C.-H."/>
            <person name="Wu X."/>
            <person name="Wu H.-Z."/>
            <person name="Ling F."/>
            <person name="Zhang R."/>
            <person name="Shi X.-G."/>
            <person name="Ren J.-P."/>
            <person name="Chen E.-F."/>
            <person name="Sun J.-M."/>
        </authorList>
    </citation>
    <scope>NUCLEOTIDE SEQUENCE</scope>
    <source>
        <strain evidence="5">Adult_tree_wgs_1</strain>
        <tissue evidence="5">Leaves</tissue>
    </source>
</reference>
<keyword evidence="1" id="KW-0677">Repeat</keyword>
<feature type="domain" description="K Homology" evidence="4">
    <location>
        <begin position="100"/>
        <end position="173"/>
    </location>
</feature>
<dbReference type="Gene3D" id="3.30.1370.10">
    <property type="entry name" value="K Homology domain, type 1"/>
    <property type="match status" value="3"/>
</dbReference>
<dbReference type="CDD" id="cd22459">
    <property type="entry name" value="KH-I_PEPPER_rpt1_like"/>
    <property type="match status" value="1"/>
</dbReference>
<keyword evidence="2" id="KW-0694">RNA-binding</keyword>
<dbReference type="Proteomes" id="UP000626092">
    <property type="component" value="Unassembled WGS sequence"/>
</dbReference>
<dbReference type="GO" id="GO:0003723">
    <property type="term" value="F:RNA binding"/>
    <property type="evidence" value="ECO:0007669"/>
    <property type="project" value="UniProtKB-UniRule"/>
</dbReference>
<feature type="compositionally biased region" description="Polar residues" evidence="3">
    <location>
        <begin position="444"/>
        <end position="475"/>
    </location>
</feature>
<dbReference type="SUPFAM" id="SSF54791">
    <property type="entry name" value="Eukaryotic type KH-domain (KH-domain type I)"/>
    <property type="match status" value="3"/>
</dbReference>
<dbReference type="SMART" id="SM00322">
    <property type="entry name" value="KH"/>
    <property type="match status" value="3"/>
</dbReference>
<protein>
    <recommendedName>
        <fullName evidence="4">K Homology domain-containing protein</fullName>
    </recommendedName>
</protein>
<keyword evidence="6" id="KW-1185">Reference proteome</keyword>
<dbReference type="InterPro" id="IPR036612">
    <property type="entry name" value="KH_dom_type_1_sf"/>
</dbReference>
<feature type="region of interest" description="Disordered" evidence="3">
    <location>
        <begin position="443"/>
        <end position="475"/>
    </location>
</feature>
<feature type="region of interest" description="Disordered" evidence="3">
    <location>
        <begin position="1"/>
        <end position="43"/>
    </location>
</feature>
<feature type="domain" description="K Homology" evidence="4">
    <location>
        <begin position="194"/>
        <end position="269"/>
    </location>
</feature>
<evidence type="ECO:0000256" key="3">
    <source>
        <dbReference type="SAM" id="MobiDB-lite"/>
    </source>
</evidence>
<name>A0A834HA33_RHOSS</name>
<proteinExistence type="predicted"/>
<evidence type="ECO:0000313" key="5">
    <source>
        <dbReference type="EMBL" id="KAF7148520.1"/>
    </source>
</evidence>
<dbReference type="EMBL" id="WJXA01000003">
    <property type="protein sequence ID" value="KAF7148520.1"/>
    <property type="molecule type" value="Genomic_DNA"/>
</dbReference>
<comment type="caution">
    <text evidence="5">The sequence shown here is derived from an EMBL/GenBank/DDBJ whole genome shotgun (WGS) entry which is preliminary data.</text>
</comment>
<accession>A0A834HA33</accession>
<feature type="compositionally biased region" description="Polar residues" evidence="3">
    <location>
        <begin position="26"/>
        <end position="36"/>
    </location>
</feature>
<dbReference type="CDD" id="cd22461">
    <property type="entry name" value="KH-I_PEPPER_like_rpt3"/>
    <property type="match status" value="1"/>
</dbReference>
<evidence type="ECO:0000259" key="4">
    <source>
        <dbReference type="SMART" id="SM00322"/>
    </source>
</evidence>
<organism evidence="5 6">
    <name type="scientific">Rhododendron simsii</name>
    <name type="common">Sims's rhododendron</name>
    <dbReference type="NCBI Taxonomy" id="118357"/>
    <lineage>
        <taxon>Eukaryota</taxon>
        <taxon>Viridiplantae</taxon>
        <taxon>Streptophyta</taxon>
        <taxon>Embryophyta</taxon>
        <taxon>Tracheophyta</taxon>
        <taxon>Spermatophyta</taxon>
        <taxon>Magnoliopsida</taxon>
        <taxon>eudicotyledons</taxon>
        <taxon>Gunneridae</taxon>
        <taxon>Pentapetalae</taxon>
        <taxon>asterids</taxon>
        <taxon>Ericales</taxon>
        <taxon>Ericaceae</taxon>
        <taxon>Ericoideae</taxon>
        <taxon>Rhodoreae</taxon>
        <taxon>Rhododendron</taxon>
    </lineage>
</organism>
<sequence length="493" mass="51908">MASTPSAVITEHVENGSATAPGPDPETQTSSDATPQAETAAVDATTTAADALTDAAEAPETENDPTEALAGADTVKADTAEPAAAPELEPEAAKWPGWPGHCVFRLIVPVLKVGSIIGRKGDLIKKMCEETRARIRVLDGPSGSPDRIVLISGKEEPEAPLSPAMDAVVRVFKRVSGLSETEGDGKAAGAAGVAFCSIRLLVASTQAINLIGKQGSSIKLIQEGTGASVRVLSTDEVPFYANSDERIVELQGEALKVLQALEAVVGHLRKFLVDQSVLPLFEKINSPAPPQERPVENWADKSMLLSASQTGMGTDYPLSAKRESLFFDRESHLESHMPSSGISLYGQDPGPAGMRSTGLGRAGGPIVTQIAQTMQIPLAYAEDIIGIGGANIAYIRRTSGAILTVQESRGLPDEITVEIKGTSSQVQAAQQLIQEFISSHKEPVSSSYGRMDTGSRSSYSQLGNTTYPSSSLSAQSYGGYEPSDFGGYGNYRY</sequence>
<dbReference type="OrthoDB" id="442947at2759"/>
<feature type="domain" description="K Homology" evidence="4">
    <location>
        <begin position="368"/>
        <end position="438"/>
    </location>
</feature>
<dbReference type="Pfam" id="PF00013">
    <property type="entry name" value="KH_1"/>
    <property type="match status" value="3"/>
</dbReference>
<dbReference type="InterPro" id="IPR004087">
    <property type="entry name" value="KH_dom"/>
</dbReference>
<dbReference type="PROSITE" id="PS50084">
    <property type="entry name" value="KH_TYPE_1"/>
    <property type="match status" value="3"/>
</dbReference>
<dbReference type="CDD" id="cd22460">
    <property type="entry name" value="KH-I_PEPPER_rpt2_like"/>
    <property type="match status" value="1"/>
</dbReference>
<evidence type="ECO:0000256" key="2">
    <source>
        <dbReference type="PROSITE-ProRule" id="PRU00117"/>
    </source>
</evidence>
<dbReference type="PANTHER" id="PTHR10288">
    <property type="entry name" value="KH DOMAIN CONTAINING RNA BINDING PROTEIN"/>
    <property type="match status" value="1"/>
</dbReference>
<dbReference type="AlphaFoldDB" id="A0A834HA33"/>
<gene>
    <name evidence="5" type="ORF">RHSIM_Rhsim03G0266500</name>
</gene>